<dbReference type="EMBL" id="FOTW01000018">
    <property type="protein sequence ID" value="SFM33916.1"/>
    <property type="molecule type" value="Genomic_DNA"/>
</dbReference>
<name>A0A1I4Q223_9BURK</name>
<evidence type="ECO:0000259" key="1">
    <source>
        <dbReference type="Pfam" id="PF19878"/>
    </source>
</evidence>
<gene>
    <name evidence="2" type="ORF">SAMN02982985_03686</name>
</gene>
<protein>
    <recommendedName>
        <fullName evidence="1">DUF6351 domain-containing protein</fullName>
    </recommendedName>
</protein>
<dbReference type="SUPFAM" id="SSF53474">
    <property type="entry name" value="alpha/beta-Hydrolases"/>
    <property type="match status" value="1"/>
</dbReference>
<evidence type="ECO:0000313" key="3">
    <source>
        <dbReference type="Proteomes" id="UP000199470"/>
    </source>
</evidence>
<dbReference type="PROSITE" id="PS51257">
    <property type="entry name" value="PROKAR_LIPOPROTEIN"/>
    <property type="match status" value="1"/>
</dbReference>
<dbReference type="Pfam" id="PF19878">
    <property type="entry name" value="DUF6351"/>
    <property type="match status" value="1"/>
</dbReference>
<dbReference type="OrthoDB" id="3078806at2"/>
<dbReference type="InterPro" id="IPR045556">
    <property type="entry name" value="DUF6351"/>
</dbReference>
<reference evidence="2 3" key="1">
    <citation type="submission" date="2016-10" db="EMBL/GenBank/DDBJ databases">
        <authorList>
            <person name="de Groot N.N."/>
        </authorList>
    </citation>
    <scope>NUCLEOTIDE SEQUENCE [LARGE SCALE GENOMIC DNA]</scope>
    <source>
        <strain evidence="2 3">ATCC 43154</strain>
    </source>
</reference>
<proteinExistence type="predicted"/>
<dbReference type="Proteomes" id="UP000199470">
    <property type="component" value="Unassembled WGS sequence"/>
</dbReference>
<sequence>MMQAIGRQGARFVLGSAIAIGTAGCAAAPDQPPRARLSVLSSAPELVSGGDARIEVAAAPALLEHVTLWLNGKPVAPAMARHGERMEGVLTGLVDGENRLEARHSHGSRDHDLLDAITLTNHSISGPLFTGPQQQPFICRSQESGLGQPRVDNHDGVGHPVFDPASGQLLGHSRNCNIPRRIGHFYFNGSGFKPFEPATGYASPPADLASTTVNGAAVPFVVRVEAGSINRFLYTIAMLAPSAVFDQSAWNRKLVYWLRGGVGIGHQQGTAMWFNNGLSGSELQLLPRILAQGYAVVSSSGNEAGVHYNMRLAEETALMTKEHFIKAYGKPDYTIGLGGSGGAVQQYLFAQNRPGLLDGGVPIQSYPDMLTQTTPISDCPLLGQYFRDAVALDPASPWATWSRQRLIEGMNASDTVRNAILGTPGTTECINGWRMALPTVLNPQYKDPRYEQAAAFYHYPPGALANVKWTHWNDLANIYGTDSQGFAPNTIDNVGVQYGLTALAQGRIDADEFLRINACVGGWKEQADFVAWEQAADPFDAANMQRGTACRDPAGTPARRRAGDVAAIGKAFASGHVFTGRRLDIPLIDLRPYLEAELNMHNARQAFSARARLLEANRAAASKQVIWVAGSNNSALAMAMDALAVIDRYLADGAAPAAFVDQCIDAGGAAIATGPAVWDGILNQNPPGACSKAYPIFSSPRMVAGESIKGDIFKCALKPLATALADGSYGAGAPFTAGQRAWLQKIFPDGVCDYAAAGLR</sequence>
<dbReference type="InterPro" id="IPR029058">
    <property type="entry name" value="AB_hydrolase_fold"/>
</dbReference>
<feature type="domain" description="DUF6351" evidence="1">
    <location>
        <begin position="37"/>
        <end position="758"/>
    </location>
</feature>
<evidence type="ECO:0000313" key="2">
    <source>
        <dbReference type="EMBL" id="SFM33916.1"/>
    </source>
</evidence>
<dbReference type="AlphaFoldDB" id="A0A1I4Q223"/>
<organism evidence="2 3">
    <name type="scientific">Rugamonas rubra</name>
    <dbReference type="NCBI Taxonomy" id="758825"/>
    <lineage>
        <taxon>Bacteria</taxon>
        <taxon>Pseudomonadati</taxon>
        <taxon>Pseudomonadota</taxon>
        <taxon>Betaproteobacteria</taxon>
        <taxon>Burkholderiales</taxon>
        <taxon>Oxalobacteraceae</taxon>
        <taxon>Telluria group</taxon>
        <taxon>Rugamonas</taxon>
    </lineage>
</organism>
<accession>A0A1I4Q223</accession>
<keyword evidence="3" id="KW-1185">Reference proteome</keyword>
<dbReference type="RefSeq" id="WP_139236603.1">
    <property type="nucleotide sequence ID" value="NZ_FOTW01000018.1"/>
</dbReference>